<evidence type="ECO:0000256" key="1">
    <source>
        <dbReference type="ARBA" id="ARBA00022603"/>
    </source>
</evidence>
<sequence length="404" mass="44920">MTINDLREDTRLDRLSSADISEHVFTLYSEHKPPDLQNLGYFSRTLSLLPVELRVVPQLFVDAGRDANEKEEEGEVDGLTAEQKKRRRNRKVRGHNTTTTADEVTLEYVLHQSLELFNSQKENSTTGAVLWQVSPLFAEWVLTPGTPFHSLFRADESVQPRVIEIGAGVGGILACALSIPMFVASAVAEGNSQLQTRRSGGLYVATDQAHILPFLRKNIASNLPVTQEAVAHAMHSGSKPLPSFNSLTLPAAHPPPDAKSHAHTPHKHPKHKSTPPPDLDASSKTIAHPSIEVLELDWEHADADVRYIKDVLSVSEFDVVVACDTIYNDFLIAPFVRTLRLLASARTHVLVGMQMRAHEVVEAFLDEVMEVGGFDVWVVRPEFLSEKMRDGFVIYYLRRAGDNS</sequence>
<feature type="region of interest" description="Disordered" evidence="5">
    <location>
        <begin position="68"/>
        <end position="96"/>
    </location>
</feature>
<evidence type="ECO:0000256" key="5">
    <source>
        <dbReference type="SAM" id="MobiDB-lite"/>
    </source>
</evidence>
<dbReference type="Gene3D" id="3.40.50.150">
    <property type="entry name" value="Vaccinia Virus protein VP39"/>
    <property type="match status" value="1"/>
</dbReference>
<gene>
    <name evidence="6" type="ORF">BZA70DRAFT_280669</name>
</gene>
<accession>A0ABR1F5J7</accession>
<organism evidence="6 7">
    <name type="scientific">Myxozyma melibiosi</name>
    <dbReference type="NCBI Taxonomy" id="54550"/>
    <lineage>
        <taxon>Eukaryota</taxon>
        <taxon>Fungi</taxon>
        <taxon>Dikarya</taxon>
        <taxon>Ascomycota</taxon>
        <taxon>Saccharomycotina</taxon>
        <taxon>Lipomycetes</taxon>
        <taxon>Lipomycetales</taxon>
        <taxon>Lipomycetaceae</taxon>
        <taxon>Myxozyma</taxon>
    </lineage>
</organism>
<evidence type="ECO:0000256" key="2">
    <source>
        <dbReference type="ARBA" id="ARBA00022691"/>
    </source>
</evidence>
<dbReference type="Proteomes" id="UP001498771">
    <property type="component" value="Unassembled WGS sequence"/>
</dbReference>
<dbReference type="GeneID" id="90038518"/>
<keyword evidence="1" id="KW-0489">Methyltransferase</keyword>
<dbReference type="Pfam" id="PF10294">
    <property type="entry name" value="Methyltransf_16"/>
    <property type="match status" value="1"/>
</dbReference>
<comment type="caution">
    <text evidence="6">The sequence shown here is derived from an EMBL/GenBank/DDBJ whole genome shotgun (WGS) entry which is preliminary data.</text>
</comment>
<evidence type="ECO:0000256" key="4">
    <source>
        <dbReference type="ARBA" id="ARBA00039932"/>
    </source>
</evidence>
<evidence type="ECO:0000256" key="3">
    <source>
        <dbReference type="ARBA" id="ARBA00038458"/>
    </source>
</evidence>
<feature type="compositionally biased region" description="Basic residues" evidence="5">
    <location>
        <begin position="261"/>
        <end position="273"/>
    </location>
</feature>
<evidence type="ECO:0000313" key="6">
    <source>
        <dbReference type="EMBL" id="KAK7204403.1"/>
    </source>
</evidence>
<proteinExistence type="inferred from homology"/>
<name>A0ABR1F5J7_9ASCO</name>
<dbReference type="RefSeq" id="XP_064767436.1">
    <property type="nucleotide sequence ID" value="XM_064913006.1"/>
</dbReference>
<dbReference type="InterPro" id="IPR019410">
    <property type="entry name" value="Methyltransf_16"/>
</dbReference>
<dbReference type="EMBL" id="JBBJBU010000008">
    <property type="protein sequence ID" value="KAK7204403.1"/>
    <property type="molecule type" value="Genomic_DNA"/>
</dbReference>
<dbReference type="PANTHER" id="PTHR14614">
    <property type="entry name" value="HEPATOCELLULAR CARCINOMA-ASSOCIATED ANTIGEN"/>
    <property type="match status" value="1"/>
</dbReference>
<keyword evidence="2" id="KW-0949">S-adenosyl-L-methionine</keyword>
<comment type="similarity">
    <text evidence="3">Belongs to the class I-like SAM-binding methyltransferase superfamily. RKM5 family.</text>
</comment>
<dbReference type="PANTHER" id="PTHR14614:SF109">
    <property type="entry name" value="RIBOSOMAL LYSINE N-METHYLTRANSFERASE 5"/>
    <property type="match status" value="1"/>
</dbReference>
<keyword evidence="7" id="KW-1185">Reference proteome</keyword>
<keyword evidence="1" id="KW-0808">Transferase</keyword>
<reference evidence="6 7" key="1">
    <citation type="submission" date="2024-03" db="EMBL/GenBank/DDBJ databases">
        <title>Genome-scale model development and genomic sequencing of the oleaginous clade Lipomyces.</title>
        <authorList>
            <consortium name="Lawrence Berkeley National Laboratory"/>
            <person name="Czajka J.J."/>
            <person name="Han Y."/>
            <person name="Kim J."/>
            <person name="Mondo S.J."/>
            <person name="Hofstad B.A."/>
            <person name="Robles A."/>
            <person name="Haridas S."/>
            <person name="Riley R."/>
            <person name="LaButti K."/>
            <person name="Pangilinan J."/>
            <person name="Andreopoulos W."/>
            <person name="Lipzen A."/>
            <person name="Yan J."/>
            <person name="Wang M."/>
            <person name="Ng V."/>
            <person name="Grigoriev I.V."/>
            <person name="Spatafora J.W."/>
            <person name="Magnuson J.K."/>
            <person name="Baker S.E."/>
            <person name="Pomraning K.R."/>
        </authorList>
    </citation>
    <scope>NUCLEOTIDE SEQUENCE [LARGE SCALE GENOMIC DNA]</scope>
    <source>
        <strain evidence="6 7">Phaff 52-87</strain>
    </source>
</reference>
<dbReference type="InterPro" id="IPR029063">
    <property type="entry name" value="SAM-dependent_MTases_sf"/>
</dbReference>
<protein>
    <recommendedName>
        <fullName evidence="4">Ribosomal lysine N-methyltransferase 5</fullName>
    </recommendedName>
</protein>
<feature type="compositionally biased region" description="Basic residues" evidence="5">
    <location>
        <begin position="84"/>
        <end position="94"/>
    </location>
</feature>
<evidence type="ECO:0000313" key="7">
    <source>
        <dbReference type="Proteomes" id="UP001498771"/>
    </source>
</evidence>
<feature type="region of interest" description="Disordered" evidence="5">
    <location>
        <begin position="244"/>
        <end position="283"/>
    </location>
</feature>